<evidence type="ECO:0000313" key="2">
    <source>
        <dbReference type="EMBL" id="RHN44173.1"/>
    </source>
</evidence>
<dbReference type="Proteomes" id="UP000265566">
    <property type="component" value="Chromosome 7"/>
</dbReference>
<dbReference type="Gramene" id="rna38262">
    <property type="protein sequence ID" value="RHN44173.1"/>
    <property type="gene ID" value="gene38262"/>
</dbReference>
<gene>
    <name evidence="1" type="ORF">MtrDRAFT_AC151524g9v2</name>
    <name evidence="2" type="ORF">MtrunA17_Chr7g0216521</name>
</gene>
<dbReference type="EMBL" id="AC151524">
    <property type="protein sequence ID" value="ABN07928.1"/>
    <property type="molecule type" value="Genomic_DNA"/>
</dbReference>
<accession>A2Q2Q8</accession>
<reference evidence="1" key="1">
    <citation type="submission" date="2004-12" db="EMBL/GenBank/DDBJ databases">
        <authorList>
            <person name="Town C.D."/>
        </authorList>
    </citation>
    <scope>NUCLEOTIDE SEQUENCE</scope>
</reference>
<organism evidence="1">
    <name type="scientific">Medicago truncatula</name>
    <name type="common">Barrel medic</name>
    <name type="synonym">Medicago tribuloides</name>
    <dbReference type="NCBI Taxonomy" id="3880"/>
    <lineage>
        <taxon>Eukaryota</taxon>
        <taxon>Viridiplantae</taxon>
        <taxon>Streptophyta</taxon>
        <taxon>Embryophyta</taxon>
        <taxon>Tracheophyta</taxon>
        <taxon>Spermatophyta</taxon>
        <taxon>Magnoliopsida</taxon>
        <taxon>eudicotyledons</taxon>
        <taxon>Gunneridae</taxon>
        <taxon>Pentapetalae</taxon>
        <taxon>rosids</taxon>
        <taxon>fabids</taxon>
        <taxon>Fabales</taxon>
        <taxon>Fabaceae</taxon>
        <taxon>Papilionoideae</taxon>
        <taxon>50 kb inversion clade</taxon>
        <taxon>NPAAA clade</taxon>
        <taxon>Hologalegina</taxon>
        <taxon>IRL clade</taxon>
        <taxon>Trifolieae</taxon>
        <taxon>Medicago</taxon>
    </lineage>
</organism>
<reference evidence="2" key="4">
    <citation type="journal article" date="2018" name="Nat. Plants">
        <title>Whole-genome landscape of Medicago truncatula symbiotic genes.</title>
        <authorList>
            <person name="Pecrix Y."/>
            <person name="Gamas P."/>
            <person name="Carrere S."/>
        </authorList>
    </citation>
    <scope>NUCLEOTIDE SEQUENCE</scope>
    <source>
        <tissue evidence="2">Leaves</tissue>
    </source>
</reference>
<dbReference type="AlphaFoldDB" id="A2Q2Q8"/>
<evidence type="ECO:0000313" key="1">
    <source>
        <dbReference type="EMBL" id="ABN07928.1"/>
    </source>
</evidence>
<protein>
    <submittedName>
        <fullName evidence="1">Uncharacterized protein</fullName>
    </submittedName>
</protein>
<name>A2Q2Q8_MEDTR</name>
<dbReference type="EMBL" id="PSQE01000007">
    <property type="protein sequence ID" value="RHN44173.1"/>
    <property type="molecule type" value="Genomic_DNA"/>
</dbReference>
<reference evidence="1" key="2">
    <citation type="submission" date="2007-03" db="EMBL/GenBank/DDBJ databases">
        <authorList>
            <consortium name="The International Medicago Genome Annotation Group"/>
        </authorList>
    </citation>
    <scope>NUCLEOTIDE SEQUENCE</scope>
</reference>
<proteinExistence type="predicted"/>
<sequence length="99" mass="11643">MVLPCHSLMIPHVEVIEVPPSRLSKEEITIAKDHGKVRPNTLQVIQNVYCIMEEWLRDGESHKYHHGLPRTMQDEMHPAIKLQIARRRRRRVVLCSLVF</sequence>
<evidence type="ECO:0000313" key="3">
    <source>
        <dbReference type="Proteomes" id="UP000265566"/>
    </source>
</evidence>
<reference evidence="3" key="3">
    <citation type="journal article" date="2018" name="Nat. Plants">
        <title>Whole-genome landscape of Medicago truncatula symbiotic genes.</title>
        <authorList>
            <person name="Pecrix Y."/>
            <person name="Staton S.E."/>
            <person name="Sallet E."/>
            <person name="Lelandais-Briere C."/>
            <person name="Moreau S."/>
            <person name="Carrere S."/>
            <person name="Blein T."/>
            <person name="Jardinaud M.F."/>
            <person name="Latrasse D."/>
            <person name="Zouine M."/>
            <person name="Zahm M."/>
            <person name="Kreplak J."/>
            <person name="Mayjonade B."/>
            <person name="Satge C."/>
            <person name="Perez M."/>
            <person name="Cauet S."/>
            <person name="Marande W."/>
            <person name="Chantry-Darmon C."/>
            <person name="Lopez-Roques C."/>
            <person name="Bouchez O."/>
            <person name="Berard A."/>
            <person name="Debelle F."/>
            <person name="Munos S."/>
            <person name="Bendahmane A."/>
            <person name="Berges H."/>
            <person name="Niebel A."/>
            <person name="Buitink J."/>
            <person name="Frugier F."/>
            <person name="Benhamed M."/>
            <person name="Crespi M."/>
            <person name="Gouzy J."/>
            <person name="Gamas P."/>
        </authorList>
    </citation>
    <scope>NUCLEOTIDE SEQUENCE [LARGE SCALE GENOMIC DNA]</scope>
    <source>
        <strain evidence="3">cv. Jemalong A17</strain>
    </source>
</reference>